<sequence>MSDWITIFAIVIIMIAVVEELIYYIWNRYLYGKKEKRQRRWLQKLVLLISRIKKKRVREPKSNITNDVDSP</sequence>
<gene>
    <name evidence="2" type="ORF">CHR53_11285</name>
</gene>
<feature type="transmembrane region" description="Helical" evidence="1">
    <location>
        <begin position="6"/>
        <end position="26"/>
    </location>
</feature>
<dbReference type="RefSeq" id="WP_127486578.1">
    <property type="nucleotide sequence ID" value="NZ_CP022572.1"/>
</dbReference>
<evidence type="ECO:0000313" key="2">
    <source>
        <dbReference type="EMBL" id="AZU61816.1"/>
    </source>
</evidence>
<evidence type="ECO:0000313" key="3">
    <source>
        <dbReference type="Proteomes" id="UP000282892"/>
    </source>
</evidence>
<dbReference type="EMBL" id="CP022572">
    <property type="protein sequence ID" value="AZU61816.1"/>
    <property type="molecule type" value="Genomic_DNA"/>
</dbReference>
<dbReference type="AlphaFoldDB" id="A0A3T0HXH6"/>
<protein>
    <submittedName>
        <fullName evidence="2">Uncharacterized protein</fullName>
    </submittedName>
</protein>
<keyword evidence="1" id="KW-0472">Membrane</keyword>
<accession>A0A3T0HXH6</accession>
<proteinExistence type="predicted"/>
<dbReference type="OrthoDB" id="2897526at2"/>
<evidence type="ECO:0000256" key="1">
    <source>
        <dbReference type="SAM" id="Phobius"/>
    </source>
</evidence>
<keyword evidence="1" id="KW-1133">Transmembrane helix</keyword>
<dbReference type="KEGG" id="nmk:CHR53_11285"/>
<dbReference type="Proteomes" id="UP000282892">
    <property type="component" value="Chromosome"/>
</dbReference>
<keyword evidence="1" id="KW-0812">Transmembrane</keyword>
<name>A0A3T0HXH6_9BACI</name>
<reference evidence="2 3" key="1">
    <citation type="submission" date="2017-07" db="EMBL/GenBank/DDBJ databases">
        <title>The complete genome sequence of Bacillus mesonae strain H20-5, an efficient strain improving plant abiotic stress resistance.</title>
        <authorList>
            <person name="Kim S.Y."/>
            <person name="Song H."/>
            <person name="Sang M.K."/>
            <person name="Weon H.-Y."/>
            <person name="Song J."/>
        </authorList>
    </citation>
    <scope>NUCLEOTIDE SEQUENCE [LARGE SCALE GENOMIC DNA]</scope>
    <source>
        <strain evidence="2 3">H20-5</strain>
    </source>
</reference>
<organism evidence="2 3">
    <name type="scientific">Neobacillus mesonae</name>
    <dbReference type="NCBI Taxonomy" id="1193713"/>
    <lineage>
        <taxon>Bacteria</taxon>
        <taxon>Bacillati</taxon>
        <taxon>Bacillota</taxon>
        <taxon>Bacilli</taxon>
        <taxon>Bacillales</taxon>
        <taxon>Bacillaceae</taxon>
        <taxon>Neobacillus</taxon>
    </lineage>
</organism>
<keyword evidence="3" id="KW-1185">Reference proteome</keyword>